<proteinExistence type="predicted"/>
<evidence type="ECO:0008006" key="3">
    <source>
        <dbReference type="Google" id="ProtNLM"/>
    </source>
</evidence>
<protein>
    <recommendedName>
        <fullName evidence="3">ACT domain-containing protein</fullName>
    </recommendedName>
</protein>
<name>A0A9D7SXF1_9BACT</name>
<gene>
    <name evidence="1" type="ORF">IPP15_16495</name>
</gene>
<accession>A0A9D7SXF1</accession>
<evidence type="ECO:0000313" key="1">
    <source>
        <dbReference type="EMBL" id="MBK9983939.1"/>
    </source>
</evidence>
<organism evidence="1 2">
    <name type="scientific">Candidatus Opimibacter skivensis</name>
    <dbReference type="NCBI Taxonomy" id="2982028"/>
    <lineage>
        <taxon>Bacteria</taxon>
        <taxon>Pseudomonadati</taxon>
        <taxon>Bacteroidota</taxon>
        <taxon>Saprospiria</taxon>
        <taxon>Saprospirales</taxon>
        <taxon>Saprospiraceae</taxon>
        <taxon>Candidatus Opimibacter</taxon>
    </lineage>
</organism>
<reference evidence="1 2" key="1">
    <citation type="submission" date="2020-10" db="EMBL/GenBank/DDBJ databases">
        <title>Connecting structure to function with the recovery of over 1000 high-quality activated sludge metagenome-assembled genomes encoding full-length rRNA genes using long-read sequencing.</title>
        <authorList>
            <person name="Singleton C.M."/>
            <person name="Petriglieri F."/>
            <person name="Kristensen J.M."/>
            <person name="Kirkegaard R.H."/>
            <person name="Michaelsen T.Y."/>
            <person name="Andersen M.H."/>
            <person name="Karst S.M."/>
            <person name="Dueholm M.S."/>
            <person name="Nielsen P.H."/>
            <person name="Albertsen M."/>
        </authorList>
    </citation>
    <scope>NUCLEOTIDE SEQUENCE [LARGE SCALE GENOMIC DNA]</scope>
    <source>
        <strain evidence="1">Ribe_18-Q3-R11-54_MAXAC.273</strain>
    </source>
</reference>
<dbReference type="EMBL" id="JADKGY010000029">
    <property type="protein sequence ID" value="MBK9983939.1"/>
    <property type="molecule type" value="Genomic_DNA"/>
</dbReference>
<evidence type="ECO:0000313" key="2">
    <source>
        <dbReference type="Proteomes" id="UP000808337"/>
    </source>
</evidence>
<dbReference type="AlphaFoldDB" id="A0A9D7SXF1"/>
<dbReference type="Gene3D" id="3.30.70.260">
    <property type="match status" value="1"/>
</dbReference>
<dbReference type="Proteomes" id="UP000808337">
    <property type="component" value="Unassembled WGS sequence"/>
</dbReference>
<comment type="caution">
    <text evidence="1">The sequence shown here is derived from an EMBL/GenBank/DDBJ whole genome shotgun (WGS) entry which is preliminary data.</text>
</comment>
<sequence length="98" mass="11552">MNRDFTLEVFSDNGFNILNRMINICNRRRVRIKNLYAFEFANNLHKGAASFILHTTPEMAEKVQLQVEKLIEVEKTRLIEGSGKFFKADYQQVSFNRH</sequence>